<feature type="transmembrane region" description="Helical" evidence="6">
    <location>
        <begin position="727"/>
        <end position="750"/>
    </location>
</feature>
<sequence>MLKNFLKVALRNLLKNKVYVAINIVGLGLALACCIVAYLNSKQNWDFDKSHTQIDHIYKIHNLRETQGDLIEYGRIPMPMADAIRNDLAGADRVFRFESHVFTVRDVNMDKVFNTSVCYADPGLIESFTFPAVTGDPLAYHKLDQAVVTEEYARKFYENEDPIGKVLTVFDDTGMSFNFTIAGVVEAPPQNSSVHFEILTSFENRFRMYDDNVKGNWGAFAQNTFVYFNDPNQAKTFEPLLDQYLAVQQEARPDFTIARFVLSPMNNHAQISRQLRWDNLRNAMPPAAILTPQVMALLILLVACFNFTNTAIANSNRRLKEIGVRKVLGGTRRQLIKQFMTENLTVCLLALLMSLGIASYLVPAYGAMWQGLDLQLDLTQDFKFYLFLVGLLVFTTLLAGFYPSLYISRYKPVSILRGSLSIGGAGKLTKVLLATQYAFTVIAIFASVAFIQNARYQETLDMGFNRDQIIGVSLLNETQQQKIYGSMLANPDIEQIASAKNHIGRGNYGALLKNQDLEVQTNMLDVGINYIEAMGLKIVNGRSFSKELEASDSQNSLVVNERAVEEFGWTNPIGQRVYLNDSTTLTVVGVVKNFYMYGFWAPIEPTAMRLKSLKFQDDGTYSFMVAKVNINHVKEVYDYLETEWNSKIPTKTFAGFYQDDLLREAKEVNNNILMIFGFLGTVAFVLSCLGLYTLVSINLIKRTKEIGVRKVLGGSVGHIVYLISRSYFLLLFISSVIGVTAGFYLVDGLIGSIFNNYKPMDLFTFGIPSTTIIVVSLMIAGFRTLKSAMVNPVNSIRYE</sequence>
<feature type="transmembrane region" description="Helical" evidence="6">
    <location>
        <begin position="762"/>
        <end position="782"/>
    </location>
</feature>
<feature type="domain" description="ABC3 transporter permease C-terminal" evidence="7">
    <location>
        <begin position="678"/>
        <end position="780"/>
    </location>
</feature>
<feature type="transmembrane region" description="Helical" evidence="6">
    <location>
        <begin position="672"/>
        <end position="700"/>
    </location>
</feature>
<name>A0ABW7N463_9BACT</name>
<evidence type="ECO:0000313" key="10">
    <source>
        <dbReference type="Proteomes" id="UP001610063"/>
    </source>
</evidence>
<dbReference type="EMBL" id="JBIPKE010000011">
    <property type="protein sequence ID" value="MFH6982236.1"/>
    <property type="molecule type" value="Genomic_DNA"/>
</dbReference>
<evidence type="ECO:0000259" key="7">
    <source>
        <dbReference type="Pfam" id="PF02687"/>
    </source>
</evidence>
<feature type="transmembrane region" description="Helical" evidence="6">
    <location>
        <begin position="20"/>
        <end position="39"/>
    </location>
</feature>
<evidence type="ECO:0000256" key="5">
    <source>
        <dbReference type="ARBA" id="ARBA00023136"/>
    </source>
</evidence>
<dbReference type="PANTHER" id="PTHR30572">
    <property type="entry name" value="MEMBRANE COMPONENT OF TRANSPORTER-RELATED"/>
    <property type="match status" value="1"/>
</dbReference>
<evidence type="ECO:0000256" key="3">
    <source>
        <dbReference type="ARBA" id="ARBA00022692"/>
    </source>
</evidence>
<feature type="domain" description="MacB-like periplasmic core" evidence="8">
    <location>
        <begin position="21"/>
        <end position="238"/>
    </location>
</feature>
<dbReference type="PROSITE" id="PS51257">
    <property type="entry name" value="PROKAR_LIPOPROTEIN"/>
    <property type="match status" value="1"/>
</dbReference>
<protein>
    <submittedName>
        <fullName evidence="9">FtsX-like permease family protein</fullName>
    </submittedName>
</protein>
<dbReference type="RefSeq" id="WP_395415994.1">
    <property type="nucleotide sequence ID" value="NZ_JBIPKE010000011.1"/>
</dbReference>
<keyword evidence="4 6" id="KW-1133">Transmembrane helix</keyword>
<dbReference type="Proteomes" id="UP001610063">
    <property type="component" value="Unassembled WGS sequence"/>
</dbReference>
<feature type="domain" description="MacB-like periplasmic core" evidence="8">
    <location>
        <begin position="441"/>
        <end position="607"/>
    </location>
</feature>
<feature type="domain" description="ABC3 transporter permease C-terminal" evidence="7">
    <location>
        <begin position="294"/>
        <end position="412"/>
    </location>
</feature>
<dbReference type="InterPro" id="IPR025857">
    <property type="entry name" value="MacB_PCD"/>
</dbReference>
<feature type="transmembrane region" description="Helical" evidence="6">
    <location>
        <begin position="343"/>
        <end position="362"/>
    </location>
</feature>
<feature type="transmembrane region" description="Helical" evidence="6">
    <location>
        <begin position="382"/>
        <end position="407"/>
    </location>
</feature>
<gene>
    <name evidence="9" type="ORF">ACHKAR_02245</name>
</gene>
<reference evidence="9 10" key="1">
    <citation type="journal article" date="2013" name="Int. J. Syst. Evol. Microbiol.">
        <title>Marinoscillum luteum sp. nov., isolated from marine sediment.</title>
        <authorList>
            <person name="Cha I.T."/>
            <person name="Park S.J."/>
            <person name="Kim S.J."/>
            <person name="Kim J.G."/>
            <person name="Jung M.Y."/>
            <person name="Shin K.S."/>
            <person name="Kwon K.K."/>
            <person name="Yang S.H."/>
            <person name="Seo Y.S."/>
            <person name="Rhee S.K."/>
        </authorList>
    </citation>
    <scope>NUCLEOTIDE SEQUENCE [LARGE SCALE GENOMIC DNA]</scope>
    <source>
        <strain evidence="9 10">KCTC 23939</strain>
    </source>
</reference>
<evidence type="ECO:0000256" key="1">
    <source>
        <dbReference type="ARBA" id="ARBA00004651"/>
    </source>
</evidence>
<dbReference type="InterPro" id="IPR050250">
    <property type="entry name" value="Macrolide_Exporter_MacB"/>
</dbReference>
<organism evidence="9 10">
    <name type="scientific">Marinoscillum luteum</name>
    <dbReference type="NCBI Taxonomy" id="861051"/>
    <lineage>
        <taxon>Bacteria</taxon>
        <taxon>Pseudomonadati</taxon>
        <taxon>Bacteroidota</taxon>
        <taxon>Cytophagia</taxon>
        <taxon>Cytophagales</taxon>
        <taxon>Reichenbachiellaceae</taxon>
        <taxon>Marinoscillum</taxon>
    </lineage>
</organism>
<evidence type="ECO:0000256" key="2">
    <source>
        <dbReference type="ARBA" id="ARBA00022475"/>
    </source>
</evidence>
<comment type="caution">
    <text evidence="9">The sequence shown here is derived from an EMBL/GenBank/DDBJ whole genome shotgun (WGS) entry which is preliminary data.</text>
</comment>
<comment type="subcellular location">
    <subcellularLocation>
        <location evidence="1">Cell membrane</location>
        <topology evidence="1">Multi-pass membrane protein</topology>
    </subcellularLocation>
</comment>
<dbReference type="Pfam" id="PF02687">
    <property type="entry name" value="FtsX"/>
    <property type="match status" value="2"/>
</dbReference>
<dbReference type="PANTHER" id="PTHR30572:SF18">
    <property type="entry name" value="ABC-TYPE MACROLIDE FAMILY EXPORT SYSTEM PERMEASE COMPONENT 2"/>
    <property type="match status" value="1"/>
</dbReference>
<keyword evidence="2" id="KW-1003">Cell membrane</keyword>
<dbReference type="InterPro" id="IPR003838">
    <property type="entry name" value="ABC3_permease_C"/>
</dbReference>
<evidence type="ECO:0000313" key="9">
    <source>
        <dbReference type="EMBL" id="MFH6982236.1"/>
    </source>
</evidence>
<feature type="transmembrane region" description="Helical" evidence="6">
    <location>
        <begin position="294"/>
        <end position="312"/>
    </location>
</feature>
<keyword evidence="3 6" id="KW-0812">Transmembrane</keyword>
<proteinExistence type="predicted"/>
<keyword evidence="10" id="KW-1185">Reference proteome</keyword>
<feature type="transmembrane region" description="Helical" evidence="6">
    <location>
        <begin position="428"/>
        <end position="451"/>
    </location>
</feature>
<accession>A0ABW7N463</accession>
<evidence type="ECO:0000256" key="4">
    <source>
        <dbReference type="ARBA" id="ARBA00022989"/>
    </source>
</evidence>
<evidence type="ECO:0000256" key="6">
    <source>
        <dbReference type="SAM" id="Phobius"/>
    </source>
</evidence>
<keyword evidence="5 6" id="KW-0472">Membrane</keyword>
<dbReference type="Pfam" id="PF12704">
    <property type="entry name" value="MacB_PCD"/>
    <property type="match status" value="2"/>
</dbReference>
<evidence type="ECO:0000259" key="8">
    <source>
        <dbReference type="Pfam" id="PF12704"/>
    </source>
</evidence>